<evidence type="ECO:0000256" key="3">
    <source>
        <dbReference type="ARBA" id="ARBA00023143"/>
    </source>
</evidence>
<dbReference type="InterPro" id="IPR001029">
    <property type="entry name" value="Flagellin_N"/>
</dbReference>
<evidence type="ECO:0000256" key="2">
    <source>
        <dbReference type="ARBA" id="ARBA00022525"/>
    </source>
</evidence>
<accession>A0A7C1WTK4</accession>
<reference evidence="7" key="1">
    <citation type="journal article" date="2020" name="mSystems">
        <title>Genome- and Community-Level Interaction Insights into Carbon Utilization and Element Cycling Functions of Hydrothermarchaeota in Hydrothermal Sediment.</title>
        <authorList>
            <person name="Zhou Z."/>
            <person name="Liu Y."/>
            <person name="Xu W."/>
            <person name="Pan J."/>
            <person name="Luo Z.H."/>
            <person name="Li M."/>
        </authorList>
    </citation>
    <scope>NUCLEOTIDE SEQUENCE [LARGE SCALE GENOMIC DNA]</scope>
    <source>
        <strain evidence="7">SpSt-200</strain>
    </source>
</reference>
<dbReference type="Gene3D" id="6.10.10.10">
    <property type="entry name" value="Flagellar export chaperone, C-terminal domain"/>
    <property type="match status" value="1"/>
</dbReference>
<feature type="domain" description="Flagellin C-terminal" evidence="6">
    <location>
        <begin position="198"/>
        <end position="282"/>
    </location>
</feature>
<protein>
    <recommendedName>
        <fullName evidence="4">Flagellin</fullName>
    </recommendedName>
</protein>
<dbReference type="InterPro" id="IPR046358">
    <property type="entry name" value="Flagellin_C"/>
</dbReference>
<dbReference type="NCBIfam" id="NF009444">
    <property type="entry name" value="PRK12802.1"/>
    <property type="match status" value="1"/>
</dbReference>
<evidence type="ECO:0000259" key="6">
    <source>
        <dbReference type="Pfam" id="PF00700"/>
    </source>
</evidence>
<dbReference type="PANTHER" id="PTHR42792:SF2">
    <property type="entry name" value="FLAGELLIN"/>
    <property type="match status" value="1"/>
</dbReference>
<feature type="domain" description="Flagellin N-terminal" evidence="5">
    <location>
        <begin position="5"/>
        <end position="141"/>
    </location>
</feature>
<sequence>MALTVNTNIASLAIQTKLNRASDALSTSMTRLSSGLRINSARDDAAGLQISTMMTSEVRGQAVALRNASNGVSIAQAAEGALDQTASILIRMKELAVQARDDTNGSAQRKALNDEFALMSDELTRLSESTKLNGRALLNGSAGIMELQVGTDTTAADRITLVLSSQFDAVSLGVASATLVLSGATVADAHTNVDAAMSALDIALASVTSTRAGLGAAQNRLASTVSNLQSMNENTQAARGRIQDVDFAAETAELTKQQTLQQASTAVLAQANQLPAAVLKLLQ</sequence>
<name>A0A7C1WTK4_9PSED</name>
<dbReference type="InterPro" id="IPR001492">
    <property type="entry name" value="Flagellin"/>
</dbReference>
<comment type="function">
    <text evidence="4">Flagellin is the subunit protein which polymerizes to form the filaments of bacterial flagella.</text>
</comment>
<comment type="caution">
    <text evidence="7">The sequence shown here is derived from an EMBL/GenBank/DDBJ whole genome shotgun (WGS) entry which is preliminary data.</text>
</comment>
<proteinExistence type="inferred from homology"/>
<dbReference type="GO" id="GO:0005576">
    <property type="term" value="C:extracellular region"/>
    <property type="evidence" value="ECO:0007669"/>
    <property type="project" value="UniProtKB-SubCell"/>
</dbReference>
<comment type="subcellular location">
    <subcellularLocation>
        <location evidence="4">Secreted</location>
    </subcellularLocation>
    <subcellularLocation>
        <location evidence="4">Bacterial flagellum</location>
    </subcellularLocation>
</comment>
<dbReference type="InterPro" id="IPR042187">
    <property type="entry name" value="Flagellin_C_sub2"/>
</dbReference>
<dbReference type="PANTHER" id="PTHR42792">
    <property type="entry name" value="FLAGELLIN"/>
    <property type="match status" value="1"/>
</dbReference>
<evidence type="ECO:0000256" key="1">
    <source>
        <dbReference type="ARBA" id="ARBA00005709"/>
    </source>
</evidence>
<dbReference type="EMBL" id="DSIN01000015">
    <property type="protein sequence ID" value="HEF25284.1"/>
    <property type="molecule type" value="Genomic_DNA"/>
</dbReference>
<gene>
    <name evidence="7" type="ORF">ENP23_05870</name>
</gene>
<keyword evidence="7" id="KW-0969">Cilium</keyword>
<keyword evidence="2 4" id="KW-0964">Secreted</keyword>
<dbReference type="Gene3D" id="1.20.1330.10">
    <property type="entry name" value="f41 fragment of flagellin, N-terminal domain"/>
    <property type="match status" value="1"/>
</dbReference>
<dbReference type="Pfam" id="PF00669">
    <property type="entry name" value="Flagellin_N"/>
    <property type="match status" value="1"/>
</dbReference>
<keyword evidence="3 4" id="KW-0975">Bacterial flagellum</keyword>
<keyword evidence="7" id="KW-0282">Flagellum</keyword>
<organism evidence="7">
    <name type="scientific">Pseudomonas graminis</name>
    <dbReference type="NCBI Taxonomy" id="158627"/>
    <lineage>
        <taxon>Bacteria</taxon>
        <taxon>Pseudomonadati</taxon>
        <taxon>Pseudomonadota</taxon>
        <taxon>Gammaproteobacteria</taxon>
        <taxon>Pseudomonadales</taxon>
        <taxon>Pseudomonadaceae</taxon>
        <taxon>Pseudomonas</taxon>
    </lineage>
</organism>
<keyword evidence="7" id="KW-0966">Cell projection</keyword>
<dbReference type="AlphaFoldDB" id="A0A7C1WTK4"/>
<evidence type="ECO:0000256" key="4">
    <source>
        <dbReference type="RuleBase" id="RU362073"/>
    </source>
</evidence>
<comment type="similarity">
    <text evidence="1 4">Belongs to the bacterial flagellin family.</text>
</comment>
<dbReference type="SUPFAM" id="SSF64518">
    <property type="entry name" value="Phase 1 flagellin"/>
    <property type="match status" value="1"/>
</dbReference>
<dbReference type="GO" id="GO:0009288">
    <property type="term" value="C:bacterial-type flagellum"/>
    <property type="evidence" value="ECO:0007669"/>
    <property type="project" value="UniProtKB-SubCell"/>
</dbReference>
<dbReference type="Pfam" id="PF00700">
    <property type="entry name" value="Flagellin_C"/>
    <property type="match status" value="1"/>
</dbReference>
<evidence type="ECO:0000259" key="5">
    <source>
        <dbReference type="Pfam" id="PF00669"/>
    </source>
</evidence>
<dbReference type="GO" id="GO:0005198">
    <property type="term" value="F:structural molecule activity"/>
    <property type="evidence" value="ECO:0007669"/>
    <property type="project" value="UniProtKB-UniRule"/>
</dbReference>
<dbReference type="PRINTS" id="PR00207">
    <property type="entry name" value="FLAGELLIN"/>
</dbReference>
<evidence type="ECO:0000313" key="7">
    <source>
        <dbReference type="EMBL" id="HEF25284.1"/>
    </source>
</evidence>